<gene>
    <name evidence="2" type="ORF">LCGC14_1418870</name>
</gene>
<evidence type="ECO:0000256" key="1">
    <source>
        <dbReference type="SAM" id="MobiDB-lite"/>
    </source>
</evidence>
<protein>
    <recommendedName>
        <fullName evidence="3">ParB/Sulfiredoxin domain-containing protein</fullName>
    </recommendedName>
</protein>
<dbReference type="PANTHER" id="PTHR33375">
    <property type="entry name" value="CHROMOSOME-PARTITIONING PROTEIN PARB-RELATED"/>
    <property type="match status" value="1"/>
</dbReference>
<feature type="compositionally biased region" description="Acidic residues" evidence="1">
    <location>
        <begin position="240"/>
        <end position="250"/>
    </location>
</feature>
<dbReference type="GO" id="GO:0007059">
    <property type="term" value="P:chromosome segregation"/>
    <property type="evidence" value="ECO:0007669"/>
    <property type="project" value="TreeGrafter"/>
</dbReference>
<dbReference type="SUPFAM" id="SSF110849">
    <property type="entry name" value="ParB/Sulfiredoxin"/>
    <property type="match status" value="1"/>
</dbReference>
<dbReference type="InterPro" id="IPR036086">
    <property type="entry name" value="ParB/Sulfiredoxin_sf"/>
</dbReference>
<dbReference type="AlphaFoldDB" id="A0A0F9MTN7"/>
<name>A0A0F9MTN7_9ZZZZ</name>
<sequence length="352" mass="39121">MSKKAKVANAKTTNGEPKPQTKRSKDAESESGPTLRLSLDDIFIDYDFNARKRDAKSGEYPAVKGIGVSMLEEGQLQAVTVMRMTLEMRKETNSQLPFFLVFGFTRCDAARALNWKEIKATVGEWDSISVARRAAMAENIAREDLAPYDNAVALHDILEKDGCSVRDLAKSIGKNHAYISELTNLVKVGNPMILRCWRDNHKKATIANLNNVIWDVKRRDSHAKQMQAWMVLTCQVTDENGGEDSNEEGSDGDKGSSPQTPDEIKRPTVKTILRALEAVKRSEASAEYLKGVTAALRFAGVKSKTIAFVWTQKVQDEIEAEEKAEKDAEKEAEKQAKVDEKAAKALARENSE</sequence>
<dbReference type="EMBL" id="LAZR01009440">
    <property type="protein sequence ID" value="KKM72597.1"/>
    <property type="molecule type" value="Genomic_DNA"/>
</dbReference>
<dbReference type="InterPro" id="IPR050336">
    <property type="entry name" value="Chromosome_partition/occlusion"/>
</dbReference>
<organism evidence="2">
    <name type="scientific">marine sediment metagenome</name>
    <dbReference type="NCBI Taxonomy" id="412755"/>
    <lineage>
        <taxon>unclassified sequences</taxon>
        <taxon>metagenomes</taxon>
        <taxon>ecological metagenomes</taxon>
    </lineage>
</organism>
<feature type="region of interest" description="Disordered" evidence="1">
    <location>
        <begin position="322"/>
        <end position="352"/>
    </location>
</feature>
<feature type="region of interest" description="Disordered" evidence="1">
    <location>
        <begin position="1"/>
        <end position="33"/>
    </location>
</feature>
<evidence type="ECO:0008006" key="3">
    <source>
        <dbReference type="Google" id="ProtNLM"/>
    </source>
</evidence>
<accession>A0A0F9MTN7</accession>
<proteinExistence type="predicted"/>
<dbReference type="PANTHER" id="PTHR33375:SF1">
    <property type="entry name" value="CHROMOSOME-PARTITIONING PROTEIN PARB-RELATED"/>
    <property type="match status" value="1"/>
</dbReference>
<dbReference type="Gene3D" id="1.10.10.730">
    <property type="entry name" value="KorB DNA-binding domain"/>
    <property type="match status" value="1"/>
</dbReference>
<dbReference type="GO" id="GO:0005694">
    <property type="term" value="C:chromosome"/>
    <property type="evidence" value="ECO:0007669"/>
    <property type="project" value="TreeGrafter"/>
</dbReference>
<dbReference type="Gene3D" id="3.90.1530.30">
    <property type="match status" value="1"/>
</dbReference>
<dbReference type="InterPro" id="IPR042075">
    <property type="entry name" value="KorB_DNA-db"/>
</dbReference>
<reference evidence="2" key="1">
    <citation type="journal article" date="2015" name="Nature">
        <title>Complex archaea that bridge the gap between prokaryotes and eukaryotes.</title>
        <authorList>
            <person name="Spang A."/>
            <person name="Saw J.H."/>
            <person name="Jorgensen S.L."/>
            <person name="Zaremba-Niedzwiedzka K."/>
            <person name="Martijn J."/>
            <person name="Lind A.E."/>
            <person name="van Eijk R."/>
            <person name="Schleper C."/>
            <person name="Guy L."/>
            <person name="Ettema T.J."/>
        </authorList>
    </citation>
    <scope>NUCLEOTIDE SEQUENCE</scope>
</reference>
<comment type="caution">
    <text evidence="2">The sequence shown here is derived from an EMBL/GenBank/DDBJ whole genome shotgun (WGS) entry which is preliminary data.</text>
</comment>
<evidence type="ECO:0000313" key="2">
    <source>
        <dbReference type="EMBL" id="KKM72597.1"/>
    </source>
</evidence>
<feature type="region of interest" description="Disordered" evidence="1">
    <location>
        <begin position="238"/>
        <end position="267"/>
    </location>
</feature>
<dbReference type="SUPFAM" id="SSF109709">
    <property type="entry name" value="KorB DNA-binding domain-like"/>
    <property type="match status" value="1"/>
</dbReference>